<gene>
    <name evidence="2" type="ORF">GPL20_20550</name>
</gene>
<evidence type="ECO:0000256" key="1">
    <source>
        <dbReference type="SAM" id="SignalP"/>
    </source>
</evidence>
<feature type="chain" id="PRO_5032478690" evidence="1">
    <location>
        <begin position="36"/>
        <end position="117"/>
    </location>
</feature>
<comment type="caution">
    <text evidence="2">The sequence shown here is derived from an EMBL/GenBank/DDBJ whole genome shotgun (WGS) entry which is preliminary data.</text>
</comment>
<dbReference type="EMBL" id="WQNE01000017">
    <property type="protein sequence ID" value="MVT75396.1"/>
    <property type="molecule type" value="Genomic_DNA"/>
</dbReference>
<evidence type="ECO:0000313" key="3">
    <source>
        <dbReference type="Proteomes" id="UP000449969"/>
    </source>
</evidence>
<dbReference type="Proteomes" id="UP000449969">
    <property type="component" value="Unassembled WGS sequence"/>
</dbReference>
<reference evidence="2 3" key="1">
    <citation type="submission" date="2019-12" db="EMBL/GenBank/DDBJ databases">
        <title>Draft genome sequences Bradyrhizobium cajani AMBPC1010, Bradyrhizobium pachyrhizi AMBPC1040 and Bradyrhizobium yuanmingense ALSPC3051, three plant growth promoting strains isolated from nodules of Cajanus cajan L. in Dominican Republic.</title>
        <authorList>
            <person name="Flores-Felix J.D."/>
            <person name="Araujo J."/>
            <person name="Diaz-Alcantara C."/>
            <person name="Gonzalez-Andres F."/>
            <person name="Velazquez E."/>
        </authorList>
    </citation>
    <scope>NUCLEOTIDE SEQUENCE [LARGE SCALE GENOMIC DNA]</scope>
    <source>
        <strain evidence="2 3">1010</strain>
    </source>
</reference>
<sequence length="117" mass="13045">MCCRTTFNWSDDMKYLFVAMAVGAAALAGGSAANAANNSSAKPIAQGSRSTDISAQHRHHYHGHRHHHWRHHHGHYRPYYRSYGYYPRHHGYYGGGPYGYYGGGGPGVTFSFGGSRW</sequence>
<keyword evidence="3" id="KW-1185">Reference proteome</keyword>
<name>A0A844TAW0_9BRAD</name>
<dbReference type="AlphaFoldDB" id="A0A844TAW0"/>
<keyword evidence="1" id="KW-0732">Signal</keyword>
<feature type="signal peptide" evidence="1">
    <location>
        <begin position="1"/>
        <end position="35"/>
    </location>
</feature>
<organism evidence="2 3">
    <name type="scientific">Bradyrhizobium cajani</name>
    <dbReference type="NCBI Taxonomy" id="1928661"/>
    <lineage>
        <taxon>Bacteria</taxon>
        <taxon>Pseudomonadati</taxon>
        <taxon>Pseudomonadota</taxon>
        <taxon>Alphaproteobacteria</taxon>
        <taxon>Hyphomicrobiales</taxon>
        <taxon>Nitrobacteraceae</taxon>
        <taxon>Bradyrhizobium</taxon>
    </lineage>
</organism>
<protein>
    <submittedName>
        <fullName evidence="2">Uncharacterized protein</fullName>
    </submittedName>
</protein>
<proteinExistence type="predicted"/>
<evidence type="ECO:0000313" key="2">
    <source>
        <dbReference type="EMBL" id="MVT75396.1"/>
    </source>
</evidence>
<accession>A0A844TAW0</accession>